<organism evidence="2 3">
    <name type="scientific">Ammonifex thiophilus</name>
    <dbReference type="NCBI Taxonomy" id="444093"/>
    <lineage>
        <taxon>Bacteria</taxon>
        <taxon>Bacillati</taxon>
        <taxon>Bacillota</taxon>
        <taxon>Clostridia</taxon>
        <taxon>Thermoanaerobacterales</taxon>
        <taxon>Thermoanaerobacteraceae</taxon>
        <taxon>Ammonifex</taxon>
    </lineage>
</organism>
<accession>A0A3D8P3N6</accession>
<evidence type="ECO:0000313" key="2">
    <source>
        <dbReference type="EMBL" id="RDV82047.1"/>
    </source>
</evidence>
<dbReference type="AlphaFoldDB" id="A0A3D8P3N6"/>
<keyword evidence="1" id="KW-1133">Transmembrane helix</keyword>
<comment type="caution">
    <text evidence="2">The sequence shown here is derived from an EMBL/GenBank/DDBJ whole genome shotgun (WGS) entry which is preliminary data.</text>
</comment>
<name>A0A3D8P3N6_9THEO</name>
<sequence length="287" mass="31227">MRALRILVNLCLTAILGLFLVVPGSFASLPVKELLSSQALSQAPEREAVQSAIKKGKPLDFLVRHRADLGRKGLAEVNSPEDLVPGEPLKVFLPDEALVQALSGNKSLIPVIERCHYYWEVPVSTKAGVPVASFRVEKFQGEWQVVEIGGSFREKELKFLADPGQIETLLLNHGIRQADAYAHFTLPPLHTDFLVIASDGKEYLIPLIHGGVPEAWGLKSGELYPREKVAATVGPVLKEMQAQPGKETGAPSKITFTSQPIWPFLVGGAFLAAAGAFVFLARRAHVK</sequence>
<keyword evidence="3" id="KW-1185">Reference proteome</keyword>
<keyword evidence="1" id="KW-0472">Membrane</keyword>
<gene>
    <name evidence="2" type="ORF">DXX99_08315</name>
</gene>
<dbReference type="Proteomes" id="UP000256329">
    <property type="component" value="Unassembled WGS sequence"/>
</dbReference>
<reference evidence="2 3" key="1">
    <citation type="submission" date="2018-08" db="EMBL/GenBank/DDBJ databases">
        <title>Form III RuBisCO-mediated autotrophy in Thermodesulfobium bacteria.</title>
        <authorList>
            <person name="Toshchakov S.V."/>
            <person name="Kublanov I.V."/>
            <person name="Frolov E."/>
            <person name="Bonch-Osmolovskaya E.A."/>
            <person name="Tourova T.P."/>
            <person name="Chernych N.A."/>
            <person name="Lebedinsky A.V."/>
        </authorList>
    </citation>
    <scope>NUCLEOTIDE SEQUENCE [LARGE SCALE GENOMIC DNA]</scope>
    <source>
        <strain evidence="2 3">SR</strain>
    </source>
</reference>
<evidence type="ECO:0000313" key="3">
    <source>
        <dbReference type="Proteomes" id="UP000256329"/>
    </source>
</evidence>
<dbReference type="EMBL" id="QSLN01000013">
    <property type="protein sequence ID" value="RDV82047.1"/>
    <property type="molecule type" value="Genomic_DNA"/>
</dbReference>
<proteinExistence type="predicted"/>
<evidence type="ECO:0000256" key="1">
    <source>
        <dbReference type="SAM" id="Phobius"/>
    </source>
</evidence>
<keyword evidence="1" id="KW-0812">Transmembrane</keyword>
<protein>
    <submittedName>
        <fullName evidence="2">Uncharacterized protein</fullName>
    </submittedName>
</protein>
<feature type="transmembrane region" description="Helical" evidence="1">
    <location>
        <begin position="261"/>
        <end position="281"/>
    </location>
</feature>